<feature type="compositionally biased region" description="Polar residues" evidence="1">
    <location>
        <begin position="8"/>
        <end position="26"/>
    </location>
</feature>
<evidence type="ECO:0000313" key="2">
    <source>
        <dbReference type="EMBL" id="SVD80673.1"/>
    </source>
</evidence>
<proteinExistence type="predicted"/>
<name>A0A382YBL4_9ZZZZ</name>
<protein>
    <submittedName>
        <fullName evidence="2">Uncharacterized protein</fullName>
    </submittedName>
</protein>
<feature type="non-terminal residue" evidence="2">
    <location>
        <position position="74"/>
    </location>
</feature>
<dbReference type="AlphaFoldDB" id="A0A382YBL4"/>
<organism evidence="2">
    <name type="scientific">marine metagenome</name>
    <dbReference type="NCBI Taxonomy" id="408172"/>
    <lineage>
        <taxon>unclassified sequences</taxon>
        <taxon>metagenomes</taxon>
        <taxon>ecological metagenomes</taxon>
    </lineage>
</organism>
<evidence type="ECO:0000256" key="1">
    <source>
        <dbReference type="SAM" id="MobiDB-lite"/>
    </source>
</evidence>
<dbReference type="EMBL" id="UINC01174509">
    <property type="protein sequence ID" value="SVD80673.1"/>
    <property type="molecule type" value="Genomic_DNA"/>
</dbReference>
<sequence length="74" mass="8606">MFQHHVSETSTSINSSRLSPTRSSQLPELRTTPGQCGDKYTDIAHDKTRRRLFLDTPEHDPPHKVLLHEWIDQK</sequence>
<feature type="region of interest" description="Disordered" evidence="1">
    <location>
        <begin position="1"/>
        <end position="41"/>
    </location>
</feature>
<accession>A0A382YBL4</accession>
<gene>
    <name evidence="2" type="ORF">METZ01_LOCUS433527</name>
</gene>
<reference evidence="2" key="1">
    <citation type="submission" date="2018-05" db="EMBL/GenBank/DDBJ databases">
        <authorList>
            <person name="Lanie J.A."/>
            <person name="Ng W.-L."/>
            <person name="Kazmierczak K.M."/>
            <person name="Andrzejewski T.M."/>
            <person name="Davidsen T.M."/>
            <person name="Wayne K.J."/>
            <person name="Tettelin H."/>
            <person name="Glass J.I."/>
            <person name="Rusch D."/>
            <person name="Podicherti R."/>
            <person name="Tsui H.-C.T."/>
            <person name="Winkler M.E."/>
        </authorList>
    </citation>
    <scope>NUCLEOTIDE SEQUENCE</scope>
</reference>